<comment type="caution">
    <text evidence="1">The sequence shown here is derived from an EMBL/GenBank/DDBJ whole genome shotgun (WGS) entry which is preliminary data.</text>
</comment>
<keyword evidence="2" id="KW-1185">Reference proteome</keyword>
<name>A0A3M7Q565_BRAPC</name>
<accession>A0A3M7Q565</accession>
<reference evidence="1 2" key="1">
    <citation type="journal article" date="2018" name="Sci. Rep.">
        <title>Genomic signatures of local adaptation to the degree of environmental predictability in rotifers.</title>
        <authorList>
            <person name="Franch-Gras L."/>
            <person name="Hahn C."/>
            <person name="Garcia-Roger E.M."/>
            <person name="Carmona M.J."/>
            <person name="Serra M."/>
            <person name="Gomez A."/>
        </authorList>
    </citation>
    <scope>NUCLEOTIDE SEQUENCE [LARGE SCALE GENOMIC DNA]</scope>
    <source>
        <strain evidence="1">HYR1</strain>
    </source>
</reference>
<evidence type="ECO:0000313" key="2">
    <source>
        <dbReference type="Proteomes" id="UP000276133"/>
    </source>
</evidence>
<protein>
    <submittedName>
        <fullName evidence="1">Uncharacterized protein</fullName>
    </submittedName>
</protein>
<gene>
    <name evidence="1" type="ORF">BpHYR1_023276</name>
</gene>
<evidence type="ECO:0000313" key="1">
    <source>
        <dbReference type="EMBL" id="RNA06344.1"/>
    </source>
</evidence>
<sequence length="233" mass="26595">MYIYLLRSSSDKIELFLVDFISSIGSCIDTLFLELFFLLIEHCLFSKTSSSDVAAESTLQRMDLVLSDFFTTELISISLVSLDFLDSLFCIDDLKYHKKGLEKVFSTGISFGKYFSFFVKITSDGKNATFSSNESGPLSESRLIRGNLVQLFLRRVNSSFKRLFVLTKFLNTVPWRSSVISISLIFNCFQLLRHDLASSRLTFDIFPGDIVSKKDFCYLVQKNQIFKTGIIVN</sequence>
<dbReference type="AlphaFoldDB" id="A0A3M7Q565"/>
<dbReference type="EMBL" id="REGN01007430">
    <property type="protein sequence ID" value="RNA06344.1"/>
    <property type="molecule type" value="Genomic_DNA"/>
</dbReference>
<organism evidence="1 2">
    <name type="scientific">Brachionus plicatilis</name>
    <name type="common">Marine rotifer</name>
    <name type="synonym">Brachionus muelleri</name>
    <dbReference type="NCBI Taxonomy" id="10195"/>
    <lineage>
        <taxon>Eukaryota</taxon>
        <taxon>Metazoa</taxon>
        <taxon>Spiralia</taxon>
        <taxon>Gnathifera</taxon>
        <taxon>Rotifera</taxon>
        <taxon>Eurotatoria</taxon>
        <taxon>Monogononta</taxon>
        <taxon>Pseudotrocha</taxon>
        <taxon>Ploima</taxon>
        <taxon>Brachionidae</taxon>
        <taxon>Brachionus</taxon>
    </lineage>
</organism>
<proteinExistence type="predicted"/>
<dbReference type="Proteomes" id="UP000276133">
    <property type="component" value="Unassembled WGS sequence"/>
</dbReference>